<organism evidence="1 2">
    <name type="scientific">Aureibacillus halotolerans</name>
    <dbReference type="NCBI Taxonomy" id="1508390"/>
    <lineage>
        <taxon>Bacteria</taxon>
        <taxon>Bacillati</taxon>
        <taxon>Bacillota</taxon>
        <taxon>Bacilli</taxon>
        <taxon>Bacillales</taxon>
        <taxon>Bacillaceae</taxon>
        <taxon>Aureibacillus</taxon>
    </lineage>
</organism>
<keyword evidence="2" id="KW-1185">Reference proteome</keyword>
<reference evidence="1 2" key="1">
    <citation type="submission" date="2019-03" db="EMBL/GenBank/DDBJ databases">
        <title>Genomic Encyclopedia of Type Strains, Phase IV (KMG-IV): sequencing the most valuable type-strain genomes for metagenomic binning, comparative biology and taxonomic classification.</title>
        <authorList>
            <person name="Goeker M."/>
        </authorList>
    </citation>
    <scope>NUCLEOTIDE SEQUENCE [LARGE SCALE GENOMIC DNA]</scope>
    <source>
        <strain evidence="1 2">DSM 28697</strain>
    </source>
</reference>
<evidence type="ECO:0000313" key="1">
    <source>
        <dbReference type="EMBL" id="TDQ36235.1"/>
    </source>
</evidence>
<name>A0A4R6TWL8_9BACI</name>
<dbReference type="Proteomes" id="UP000295632">
    <property type="component" value="Unassembled WGS sequence"/>
</dbReference>
<evidence type="ECO:0000313" key="2">
    <source>
        <dbReference type="Proteomes" id="UP000295632"/>
    </source>
</evidence>
<protein>
    <submittedName>
        <fullName evidence="1">Uncharacterized protein</fullName>
    </submittedName>
</protein>
<dbReference type="EMBL" id="SNYJ01000019">
    <property type="protein sequence ID" value="TDQ36235.1"/>
    <property type="molecule type" value="Genomic_DNA"/>
</dbReference>
<gene>
    <name evidence="1" type="ORF">EV213_11924</name>
</gene>
<accession>A0A4R6TWL8</accession>
<sequence>MYNDLERKLRIVVRNLHLYTDVFHSRELERKTGRPLQQLIPLLEKLADERRIELIKDGTQLLIKKVKENPHKEPDRWW</sequence>
<dbReference type="AlphaFoldDB" id="A0A4R6TWL8"/>
<comment type="caution">
    <text evidence="1">The sequence shown here is derived from an EMBL/GenBank/DDBJ whole genome shotgun (WGS) entry which is preliminary data.</text>
</comment>
<dbReference type="RefSeq" id="WP_133581763.1">
    <property type="nucleotide sequence ID" value="NZ_SNYJ01000019.1"/>
</dbReference>
<proteinExistence type="predicted"/>